<dbReference type="CDD" id="cd01949">
    <property type="entry name" value="GGDEF"/>
    <property type="match status" value="1"/>
</dbReference>
<dbReference type="InterPro" id="IPR043128">
    <property type="entry name" value="Rev_trsase/Diguanyl_cyclase"/>
</dbReference>
<feature type="region of interest" description="Disordered" evidence="3">
    <location>
        <begin position="684"/>
        <end position="708"/>
    </location>
</feature>
<dbReference type="InterPro" id="IPR050469">
    <property type="entry name" value="Diguanylate_Cyclase"/>
</dbReference>
<reference evidence="6" key="1">
    <citation type="submission" date="2020-06" db="EMBL/GenBank/DDBJ databases">
        <title>Draft genomic sequecing of Geomonas sp. Red745.</title>
        <authorList>
            <person name="Itoh H."/>
            <person name="Xu Z.X."/>
            <person name="Ushijima N."/>
            <person name="Masuda Y."/>
            <person name="Shiratori Y."/>
            <person name="Senoo K."/>
        </authorList>
    </citation>
    <scope>NUCLEOTIDE SEQUENCE [LARGE SCALE GENOMIC DNA]</scope>
    <source>
        <strain evidence="6">Red745</strain>
    </source>
</reference>
<dbReference type="InterPro" id="IPR029016">
    <property type="entry name" value="GAF-like_dom_sf"/>
</dbReference>
<dbReference type="PANTHER" id="PTHR45138">
    <property type="entry name" value="REGULATORY COMPONENTS OF SENSORY TRANSDUCTION SYSTEM"/>
    <property type="match status" value="1"/>
</dbReference>
<dbReference type="GO" id="GO:0043709">
    <property type="term" value="P:cell adhesion involved in single-species biofilm formation"/>
    <property type="evidence" value="ECO:0007669"/>
    <property type="project" value="TreeGrafter"/>
</dbReference>
<evidence type="ECO:0000313" key="6">
    <source>
        <dbReference type="Proteomes" id="UP000587586"/>
    </source>
</evidence>
<comment type="catalytic activity">
    <reaction evidence="2">
        <text>2 GTP = 3',3'-c-di-GMP + 2 diphosphate</text>
        <dbReference type="Rhea" id="RHEA:24898"/>
        <dbReference type="ChEBI" id="CHEBI:33019"/>
        <dbReference type="ChEBI" id="CHEBI:37565"/>
        <dbReference type="ChEBI" id="CHEBI:58805"/>
        <dbReference type="EC" id="2.7.7.65"/>
    </reaction>
</comment>
<dbReference type="InterPro" id="IPR029787">
    <property type="entry name" value="Nucleotide_cyclase"/>
</dbReference>
<dbReference type="FunFam" id="3.30.70.270:FF:000001">
    <property type="entry name" value="Diguanylate cyclase domain protein"/>
    <property type="match status" value="1"/>
</dbReference>
<evidence type="ECO:0000256" key="3">
    <source>
        <dbReference type="SAM" id="MobiDB-lite"/>
    </source>
</evidence>
<dbReference type="SMART" id="SM00065">
    <property type="entry name" value="GAF"/>
    <property type="match status" value="1"/>
</dbReference>
<dbReference type="Pfam" id="PF00990">
    <property type="entry name" value="GGDEF"/>
    <property type="match status" value="1"/>
</dbReference>
<evidence type="ECO:0000256" key="2">
    <source>
        <dbReference type="ARBA" id="ARBA00034247"/>
    </source>
</evidence>
<protein>
    <recommendedName>
        <fullName evidence="1">diguanylate cyclase</fullName>
        <ecNumber evidence="1">2.7.7.65</ecNumber>
    </recommendedName>
</protein>
<dbReference type="InterPro" id="IPR003018">
    <property type="entry name" value="GAF"/>
</dbReference>
<organism evidence="5 6">
    <name type="scientific">Geomonas limicola</name>
    <dbReference type="NCBI Taxonomy" id="2740186"/>
    <lineage>
        <taxon>Bacteria</taxon>
        <taxon>Pseudomonadati</taxon>
        <taxon>Thermodesulfobacteriota</taxon>
        <taxon>Desulfuromonadia</taxon>
        <taxon>Geobacterales</taxon>
        <taxon>Geobacteraceae</taxon>
        <taxon>Geomonas</taxon>
    </lineage>
</organism>
<feature type="compositionally biased region" description="Low complexity" evidence="3">
    <location>
        <begin position="695"/>
        <end position="707"/>
    </location>
</feature>
<dbReference type="SUPFAM" id="SSF55781">
    <property type="entry name" value="GAF domain-like"/>
    <property type="match status" value="1"/>
</dbReference>
<comment type="caution">
    <text evidence="5">The sequence shown here is derived from an EMBL/GenBank/DDBJ whole genome shotgun (WGS) entry which is preliminary data.</text>
</comment>
<dbReference type="PROSITE" id="PS50887">
    <property type="entry name" value="GGDEF"/>
    <property type="match status" value="1"/>
</dbReference>
<proteinExistence type="predicted"/>
<dbReference type="PANTHER" id="PTHR45138:SF9">
    <property type="entry name" value="DIGUANYLATE CYCLASE DGCM-RELATED"/>
    <property type="match status" value="1"/>
</dbReference>
<dbReference type="EMBL" id="BLXZ01000001">
    <property type="protein sequence ID" value="GFO66452.1"/>
    <property type="molecule type" value="Genomic_DNA"/>
</dbReference>
<dbReference type="GO" id="GO:1902201">
    <property type="term" value="P:negative regulation of bacterial-type flagellum-dependent cell motility"/>
    <property type="evidence" value="ECO:0007669"/>
    <property type="project" value="TreeGrafter"/>
</dbReference>
<gene>
    <name evidence="5" type="ORF">GMLC_00310</name>
</gene>
<dbReference type="GO" id="GO:0005886">
    <property type="term" value="C:plasma membrane"/>
    <property type="evidence" value="ECO:0007669"/>
    <property type="project" value="TreeGrafter"/>
</dbReference>
<dbReference type="InterPro" id="IPR000160">
    <property type="entry name" value="GGDEF_dom"/>
</dbReference>
<feature type="domain" description="GGDEF" evidence="4">
    <location>
        <begin position="549"/>
        <end position="684"/>
    </location>
</feature>
<dbReference type="Gene3D" id="3.30.70.270">
    <property type="match status" value="1"/>
</dbReference>
<dbReference type="NCBIfam" id="TIGR00254">
    <property type="entry name" value="GGDEF"/>
    <property type="match status" value="1"/>
</dbReference>
<accession>A0A6V8N1V5</accession>
<dbReference type="GO" id="GO:0052621">
    <property type="term" value="F:diguanylate cyclase activity"/>
    <property type="evidence" value="ECO:0007669"/>
    <property type="project" value="UniProtKB-EC"/>
</dbReference>
<dbReference type="RefSeq" id="WP_183358995.1">
    <property type="nucleotide sequence ID" value="NZ_BLXZ01000001.1"/>
</dbReference>
<dbReference type="SMART" id="SM00267">
    <property type="entry name" value="GGDEF"/>
    <property type="match status" value="1"/>
</dbReference>
<dbReference type="Proteomes" id="UP000587586">
    <property type="component" value="Unassembled WGS sequence"/>
</dbReference>
<dbReference type="Pfam" id="PF13185">
    <property type="entry name" value="GAF_2"/>
    <property type="match status" value="1"/>
</dbReference>
<dbReference type="EC" id="2.7.7.65" evidence="1"/>
<evidence type="ECO:0000313" key="5">
    <source>
        <dbReference type="EMBL" id="GFO66452.1"/>
    </source>
</evidence>
<name>A0A6V8N1V5_9BACT</name>
<dbReference type="Gene3D" id="3.30.450.40">
    <property type="match status" value="1"/>
</dbReference>
<dbReference type="SUPFAM" id="SSF55073">
    <property type="entry name" value="Nucleotide cyclase"/>
    <property type="match status" value="1"/>
</dbReference>
<evidence type="ECO:0000259" key="4">
    <source>
        <dbReference type="PROSITE" id="PS50887"/>
    </source>
</evidence>
<dbReference type="AlphaFoldDB" id="A0A6V8N1V5"/>
<keyword evidence="6" id="KW-1185">Reference proteome</keyword>
<evidence type="ECO:0000256" key="1">
    <source>
        <dbReference type="ARBA" id="ARBA00012528"/>
    </source>
</evidence>
<sequence length="726" mass="79324">MEPELDTSQFEEILATLRVAVTSLSHYNLTLYRSSHVEPVVSPKFTYCASRVQDPVSNELARHYFSKDLASYFEEATPSVCRYGGAFFGFVIPFILRDDHFCLVGDGVRDTSIDLWQLAALSRQGGTDVFSLFPHVETLPTATVREVENVARAVSREIARLCAAAQQLGEITESPAPPPQVEQADDDQERVNARLAEISLFLERVDKARSLAATLALCVDTITTLHPGAKLLTALRADDGVNYELSGLWGLPEELGILPATSLGVFLSREKVKTTVPFDNKMRAAIPEVRANLATSFPLESAGERLGFLSLLDCDLTPNDALVVSMLVHGAGSRLAQLLKEAEQARASSLSGRLLSLTNTLLHVGSKDELYKTILEIAADLLNAAQGSIMLIDKNGETMHIVFTKGITLHIAQCLPMKVGKGIAGKVAQTGQPLVVNDVEKDSRVAMINRPRFKSKALICIPLKLKEKVIGVLNLSDKADLAPFTDADLQLLTSFANLASLMIERTLVLEESVRFEQLSVTDSLTGLYNRRFLKSRIEEELNRSNHQGLNLTILFLDLDFFKNYNDICGHLAGDEALKRTADIIQGTLREMDTVARYGGEEFCALLPGTSKAEALIVAERIRAEIESEKFPGEHNLPLGRLTASCGVASFPEDGRTYTALIHASDIALYQAKANGRNQVVAANAPRSDRAPQGSAPAEPTQQQAAAARTFDFNSYLEATESLRQKA</sequence>